<name>A0A6A4GLR0_9AGAR</name>
<evidence type="ECO:0008006" key="4">
    <source>
        <dbReference type="Google" id="ProtNLM"/>
    </source>
</evidence>
<dbReference type="EMBL" id="ML769874">
    <property type="protein sequence ID" value="KAE9386498.1"/>
    <property type="molecule type" value="Genomic_DNA"/>
</dbReference>
<evidence type="ECO:0000313" key="3">
    <source>
        <dbReference type="Proteomes" id="UP000799118"/>
    </source>
</evidence>
<sequence length="331" mass="36571">MTITTDESTFLGFCFELILYGFYVKLFAEAIIVLTRRRKTQNARKFYLFFCCLLFSCCTIHLFINFNYMYKDLVRSRNPTGAIQTGTVALRTADALVTLTDFFGEIVLIFRVWTIWEHDIRVIVLPVLMSLAFVSCAMSTIGILVSTPQAAIVPKSLVPLGTAAFALPLCFNAVVCTLIIWRILSKGRQNQRSLRQAGAAIMPRNYARDAAGVVIESASLYLVVQLVFTALFAINHPAQILLSAVATQIYGIAPTLIFVRVGKSSEASTGSFTLASDQGRLLGTPRTLNFRNNETSIDHGLTIHIKKQVSNETASAINADFYEMQGLPQAA</sequence>
<keyword evidence="3" id="KW-1185">Reference proteome</keyword>
<feature type="transmembrane region" description="Helical" evidence="1">
    <location>
        <begin position="46"/>
        <end position="68"/>
    </location>
</feature>
<protein>
    <recommendedName>
        <fullName evidence="4">G protein-coupled receptor</fullName>
    </recommendedName>
</protein>
<organism evidence="2 3">
    <name type="scientific">Gymnopus androsaceus JB14</name>
    <dbReference type="NCBI Taxonomy" id="1447944"/>
    <lineage>
        <taxon>Eukaryota</taxon>
        <taxon>Fungi</taxon>
        <taxon>Dikarya</taxon>
        <taxon>Basidiomycota</taxon>
        <taxon>Agaricomycotina</taxon>
        <taxon>Agaricomycetes</taxon>
        <taxon>Agaricomycetidae</taxon>
        <taxon>Agaricales</taxon>
        <taxon>Marasmiineae</taxon>
        <taxon>Omphalotaceae</taxon>
        <taxon>Gymnopus</taxon>
    </lineage>
</organism>
<feature type="transmembrane region" description="Helical" evidence="1">
    <location>
        <begin position="17"/>
        <end position="34"/>
    </location>
</feature>
<evidence type="ECO:0000313" key="2">
    <source>
        <dbReference type="EMBL" id="KAE9386498.1"/>
    </source>
</evidence>
<keyword evidence="1" id="KW-1133">Transmembrane helix</keyword>
<gene>
    <name evidence="2" type="ORF">BT96DRAFT_891594</name>
</gene>
<dbReference type="Proteomes" id="UP000799118">
    <property type="component" value="Unassembled WGS sequence"/>
</dbReference>
<feature type="transmembrane region" description="Helical" evidence="1">
    <location>
        <begin position="240"/>
        <end position="259"/>
    </location>
</feature>
<feature type="transmembrane region" description="Helical" evidence="1">
    <location>
        <begin position="165"/>
        <end position="184"/>
    </location>
</feature>
<feature type="transmembrane region" description="Helical" evidence="1">
    <location>
        <begin position="210"/>
        <end position="234"/>
    </location>
</feature>
<dbReference type="OrthoDB" id="3341077at2759"/>
<keyword evidence="1" id="KW-0812">Transmembrane</keyword>
<keyword evidence="1" id="KW-0472">Membrane</keyword>
<evidence type="ECO:0000256" key="1">
    <source>
        <dbReference type="SAM" id="Phobius"/>
    </source>
</evidence>
<feature type="transmembrane region" description="Helical" evidence="1">
    <location>
        <begin position="122"/>
        <end position="145"/>
    </location>
</feature>
<accession>A0A6A4GLR0</accession>
<feature type="transmembrane region" description="Helical" evidence="1">
    <location>
        <begin position="88"/>
        <end position="110"/>
    </location>
</feature>
<proteinExistence type="predicted"/>
<dbReference type="AlphaFoldDB" id="A0A6A4GLR0"/>
<reference evidence="2" key="1">
    <citation type="journal article" date="2019" name="Environ. Microbiol.">
        <title>Fungal ecological strategies reflected in gene transcription - a case study of two litter decomposers.</title>
        <authorList>
            <person name="Barbi F."/>
            <person name="Kohler A."/>
            <person name="Barry K."/>
            <person name="Baskaran P."/>
            <person name="Daum C."/>
            <person name="Fauchery L."/>
            <person name="Ihrmark K."/>
            <person name="Kuo A."/>
            <person name="LaButti K."/>
            <person name="Lipzen A."/>
            <person name="Morin E."/>
            <person name="Grigoriev I.V."/>
            <person name="Henrissat B."/>
            <person name="Lindahl B."/>
            <person name="Martin F."/>
        </authorList>
    </citation>
    <scope>NUCLEOTIDE SEQUENCE</scope>
    <source>
        <strain evidence="2">JB14</strain>
    </source>
</reference>